<proteinExistence type="predicted"/>
<gene>
    <name evidence="2" type="ORF">LTR36_008179</name>
</gene>
<feature type="region of interest" description="Disordered" evidence="1">
    <location>
        <begin position="1"/>
        <end position="28"/>
    </location>
</feature>
<dbReference type="AlphaFoldDB" id="A0AAV9J8J4"/>
<dbReference type="EMBL" id="JAVFHQ010000055">
    <property type="protein sequence ID" value="KAK4541263.1"/>
    <property type="molecule type" value="Genomic_DNA"/>
</dbReference>
<feature type="region of interest" description="Disordered" evidence="1">
    <location>
        <begin position="226"/>
        <end position="251"/>
    </location>
</feature>
<keyword evidence="3" id="KW-1185">Reference proteome</keyword>
<comment type="caution">
    <text evidence="2">The sequence shown here is derived from an EMBL/GenBank/DDBJ whole genome shotgun (WGS) entry which is preliminary data.</text>
</comment>
<reference evidence="2 3" key="1">
    <citation type="submission" date="2021-11" db="EMBL/GenBank/DDBJ databases">
        <title>Black yeast isolated from Biological Soil Crust.</title>
        <authorList>
            <person name="Kurbessoian T."/>
        </authorList>
    </citation>
    <scope>NUCLEOTIDE SEQUENCE [LARGE SCALE GENOMIC DNA]</scope>
    <source>
        <strain evidence="2 3">CCFEE 5522</strain>
    </source>
</reference>
<protein>
    <submittedName>
        <fullName evidence="2">Uncharacterized protein</fullName>
    </submittedName>
</protein>
<dbReference type="Proteomes" id="UP001324427">
    <property type="component" value="Unassembled WGS sequence"/>
</dbReference>
<organism evidence="2 3">
    <name type="scientific">Oleoguttula mirabilis</name>
    <dbReference type="NCBI Taxonomy" id="1507867"/>
    <lineage>
        <taxon>Eukaryota</taxon>
        <taxon>Fungi</taxon>
        <taxon>Dikarya</taxon>
        <taxon>Ascomycota</taxon>
        <taxon>Pezizomycotina</taxon>
        <taxon>Dothideomycetes</taxon>
        <taxon>Dothideomycetidae</taxon>
        <taxon>Mycosphaerellales</taxon>
        <taxon>Teratosphaeriaceae</taxon>
        <taxon>Oleoguttula</taxon>
    </lineage>
</organism>
<evidence type="ECO:0000313" key="2">
    <source>
        <dbReference type="EMBL" id="KAK4541263.1"/>
    </source>
</evidence>
<name>A0AAV9J8J4_9PEZI</name>
<accession>A0AAV9J8J4</accession>
<evidence type="ECO:0000256" key="1">
    <source>
        <dbReference type="SAM" id="MobiDB-lite"/>
    </source>
</evidence>
<evidence type="ECO:0000313" key="3">
    <source>
        <dbReference type="Proteomes" id="UP001324427"/>
    </source>
</evidence>
<sequence length="251" mass="28718">MSRRRSSARRSIDRLLDDEPITPNGTPACGTAEHNAWLVRAFGWDREGQRNDYRTHVVVYNDNGNLREFARTPSAKLAAEPAWVEERRHREAEERRRVEMDRIIALACGKFDPSQVQVNGYTPSGRRCLKYEGPGDFNYKAWCKYVGIRPGDRRYTLCSRAHAAPKSPFIQDPNRLLETARRYERRNALPVGSVPDFVTRRLALAHPVTQPRPSIRRLPAIRLTAQPPQEGMTTRSMLQRESPRTATLGAK</sequence>